<organism evidence="2 3">
    <name type="scientific">Candidatus Odyssella acanthamoebae</name>
    <dbReference type="NCBI Taxonomy" id="91604"/>
    <lineage>
        <taxon>Bacteria</taxon>
        <taxon>Pseudomonadati</taxon>
        <taxon>Pseudomonadota</taxon>
        <taxon>Alphaproteobacteria</taxon>
        <taxon>Holosporales</taxon>
        <taxon>Candidatus Paracaedibacteraceae</taxon>
        <taxon>Candidatus Odyssella</taxon>
    </lineage>
</organism>
<evidence type="ECO:0000259" key="1">
    <source>
        <dbReference type="Pfam" id="PF01402"/>
    </source>
</evidence>
<dbReference type="InterPro" id="IPR013321">
    <property type="entry name" value="Arc_rbn_hlx_hlx"/>
</dbReference>
<dbReference type="HOGENOM" id="CLU_155311_6_1_5"/>
<dbReference type="GO" id="GO:0006355">
    <property type="term" value="P:regulation of DNA-templated transcription"/>
    <property type="evidence" value="ECO:0007669"/>
    <property type="project" value="InterPro"/>
</dbReference>
<reference evidence="2 3" key="1">
    <citation type="submission" date="2014-07" db="EMBL/GenBank/DDBJ databases">
        <title>Comparative genomic insights into amoeba endosymbionts belonging to the families of Holosporaceae and Candidatus Midichloriaceae within Rickettsiales.</title>
        <authorList>
            <person name="Wang Z."/>
            <person name="Wu M."/>
        </authorList>
    </citation>
    <scope>NUCLEOTIDE SEQUENCE [LARGE SCALE GENOMIC DNA]</scope>
    <source>
        <strain evidence="2">PRA3</strain>
    </source>
</reference>
<dbReference type="RefSeq" id="WP_038465121.1">
    <property type="nucleotide sequence ID" value="NZ_CP008941.1"/>
</dbReference>
<dbReference type="AlphaFoldDB" id="A0A077AX73"/>
<evidence type="ECO:0000313" key="2">
    <source>
        <dbReference type="EMBL" id="AIK96579.1"/>
    </source>
</evidence>
<name>A0A077AX73_9PROT</name>
<dbReference type="OrthoDB" id="9812023at2"/>
<accession>A0A077AX73</accession>
<dbReference type="Pfam" id="PF01402">
    <property type="entry name" value="RHH_1"/>
    <property type="match status" value="1"/>
</dbReference>
<dbReference type="STRING" id="91604.ID47_07355"/>
<dbReference type="SUPFAM" id="SSF47598">
    <property type="entry name" value="Ribbon-helix-helix"/>
    <property type="match status" value="1"/>
</dbReference>
<dbReference type="CDD" id="cd22233">
    <property type="entry name" value="RHH_CopAso-like"/>
    <property type="match status" value="1"/>
</dbReference>
<dbReference type="KEGG" id="paca:ID47_07355"/>
<protein>
    <submittedName>
        <fullName evidence="2">Anti-toxin</fullName>
    </submittedName>
</protein>
<dbReference type="eggNOG" id="COG4710">
    <property type="taxonomic scope" value="Bacteria"/>
</dbReference>
<keyword evidence="3" id="KW-1185">Reference proteome</keyword>
<proteinExistence type="predicted"/>
<gene>
    <name evidence="2" type="ORF">ID47_07355</name>
</gene>
<dbReference type="InterPro" id="IPR010985">
    <property type="entry name" value="Ribbon_hlx_hlx"/>
</dbReference>
<dbReference type="Gene3D" id="1.10.1220.10">
    <property type="entry name" value="Met repressor-like"/>
    <property type="match status" value="1"/>
</dbReference>
<dbReference type="Proteomes" id="UP000028926">
    <property type="component" value="Chromosome"/>
</dbReference>
<dbReference type="InterPro" id="IPR002145">
    <property type="entry name" value="CopG"/>
</dbReference>
<dbReference type="EMBL" id="CP008941">
    <property type="protein sequence ID" value="AIK96579.1"/>
    <property type="molecule type" value="Genomic_DNA"/>
</dbReference>
<evidence type="ECO:0000313" key="3">
    <source>
        <dbReference type="Proteomes" id="UP000028926"/>
    </source>
</evidence>
<sequence>MLGVRLSKELDDRLKALAEKTNRSKSYYVKKAIEQFLDDQEDYLAALAVYEKKGRRYSAGDVEQLFDELKKDKVVP</sequence>
<feature type="domain" description="Ribbon-helix-helix protein CopG" evidence="1">
    <location>
        <begin position="3"/>
        <end position="39"/>
    </location>
</feature>